<dbReference type="Pfam" id="PF07571">
    <property type="entry name" value="TAF6_C"/>
    <property type="match status" value="1"/>
</dbReference>
<evidence type="ECO:0000256" key="6">
    <source>
        <dbReference type="SAM" id="MobiDB-lite"/>
    </source>
</evidence>
<dbReference type="FunCoup" id="G0NLX5">
    <property type="interactions" value="86"/>
</dbReference>
<feature type="region of interest" description="Disordered" evidence="6">
    <location>
        <begin position="703"/>
        <end position="724"/>
    </location>
</feature>
<protein>
    <recommendedName>
        <fullName evidence="7">TAF6 C-terminal HEAT repeat domain-containing protein</fullName>
    </recommendedName>
</protein>
<evidence type="ECO:0000313" key="8">
    <source>
        <dbReference type="EMBL" id="EGT33921.1"/>
    </source>
</evidence>
<dbReference type="PANTHER" id="PTHR10221:SF20">
    <property type="entry name" value="TAF6 C-TERMINAL HEAT REPEAT DOMAIN-CONTAINING PROTEIN"/>
    <property type="match status" value="1"/>
</dbReference>
<dbReference type="STRING" id="135651.G0NLX5"/>
<dbReference type="GO" id="GO:0016251">
    <property type="term" value="F:RNA polymerase II general transcription initiation factor activity"/>
    <property type="evidence" value="ECO:0007669"/>
    <property type="project" value="InterPro"/>
</dbReference>
<organism evidence="9">
    <name type="scientific">Caenorhabditis brenneri</name>
    <name type="common">Nematode worm</name>
    <dbReference type="NCBI Taxonomy" id="135651"/>
    <lineage>
        <taxon>Eukaryota</taxon>
        <taxon>Metazoa</taxon>
        <taxon>Ecdysozoa</taxon>
        <taxon>Nematoda</taxon>
        <taxon>Chromadorea</taxon>
        <taxon>Rhabditida</taxon>
        <taxon>Rhabditina</taxon>
        <taxon>Rhabditomorpha</taxon>
        <taxon>Rhabditoidea</taxon>
        <taxon>Rhabditidae</taxon>
        <taxon>Peloderinae</taxon>
        <taxon>Caenorhabditis</taxon>
    </lineage>
</organism>
<dbReference type="InParanoid" id="G0NLX5"/>
<dbReference type="PANTHER" id="PTHR10221">
    <property type="entry name" value="TRANSCRIPTION INITIATION FACTOR TFIID SUBUNIT 6"/>
    <property type="match status" value="1"/>
</dbReference>
<dbReference type="OrthoDB" id="361039at2759"/>
<evidence type="ECO:0000313" key="9">
    <source>
        <dbReference type="Proteomes" id="UP000008068"/>
    </source>
</evidence>
<dbReference type="GO" id="GO:0051123">
    <property type="term" value="P:RNA polymerase II preinitiation complex assembly"/>
    <property type="evidence" value="ECO:0007669"/>
    <property type="project" value="TreeGrafter"/>
</dbReference>
<dbReference type="GO" id="GO:0046695">
    <property type="term" value="C:SLIK (SAGA-like) complex"/>
    <property type="evidence" value="ECO:0007669"/>
    <property type="project" value="InterPro"/>
</dbReference>
<comment type="subcellular location">
    <subcellularLocation>
        <location evidence="1">Nucleus</location>
    </subcellularLocation>
</comment>
<comment type="similarity">
    <text evidence="2">Belongs to the TAF6 family.</text>
</comment>
<dbReference type="GO" id="GO:0000124">
    <property type="term" value="C:SAGA complex"/>
    <property type="evidence" value="ECO:0007669"/>
    <property type="project" value="InterPro"/>
</dbReference>
<evidence type="ECO:0000256" key="2">
    <source>
        <dbReference type="ARBA" id="ARBA00007688"/>
    </source>
</evidence>
<sequence>MEMKSDKSKIGKYSIKNSRLVKIKEAPSKSEVEKSSLIKEIGEGCVPKKFVTVLKRELKEEGSQTEDITKSKRKCIEKIPPGEIKIVNPTPTPSLDEVIGTLCQSTPEFSNLGRMLTQEAANTIGGCTRLILRTIIENAKKTACQENRKRITPSDVDLAISAAQIDNDLTCPVLKPTPSTDRMYWGRKSVKRKNIIDATSQDIVSNERFCDSIMIKDHWLVVEGIQPCVPENVIPSEVKQKFQEQQEETQRVYGYGVPGLQRLPMPDKRTSTQMYSVEHQVLYAEVTRTLTSGSALERQKVLEVLESDTGIQFLAGRFVILIAEGVRLHIGTRNTRGLANLLKLTWSLMKNPHIRLEKYLYVLVPSLISCVVSKSLVPLVDSSRIASKSTSTTKSTAPVVGTPELTEEDRERIIRDMEFEFKIRESSGKLLAELSQQYENQNLSVRIIQTLRKVLTGSSRDPAAVYGVLCTFFAFGNLTITTVVLPKLHDIFCSLKASQSNLPTVKTTMTRLRKLIVETEVERMEVVQNRTIELIMKIIFENEIFNERKLADHDAYVTLYAEFGALFYTYALSTGMIHETTGHLKVNRPSLLLKPQAFRVELEKFLRKSQRRPQHLQNNHHQNNNRGSLIADESMLDNLLDDSVRPWTKAASQVEEAEQSPLNIQDKETFFRKPKLFLVRKEKSEGKLVASFIRPLEYGYMPSLPSSRHSRKSTESSSAPRDTVARESILGQSIYASRASECMKNPEETDEILKRFVERPDDQSGAIIYGRNMMMTENRIRGKLDEEIAKATMRMSQVRLRNSVAFSRSAGKKDEMSKGRFLTRPQTLH</sequence>
<dbReference type="FunFam" id="1.25.40.770:FF:000011">
    <property type="entry name" value="TAF (TBP-associated transcription factor) family"/>
    <property type="match status" value="1"/>
</dbReference>
<dbReference type="CDD" id="cd08050">
    <property type="entry name" value="TAF6C"/>
    <property type="match status" value="1"/>
</dbReference>
<keyword evidence="3" id="KW-0805">Transcription regulation</keyword>
<keyword evidence="5" id="KW-0539">Nucleus</keyword>
<dbReference type="InterPro" id="IPR009072">
    <property type="entry name" value="Histone-fold"/>
</dbReference>
<evidence type="ECO:0000259" key="7">
    <source>
        <dbReference type="Pfam" id="PF07571"/>
    </source>
</evidence>
<dbReference type="GO" id="GO:0046982">
    <property type="term" value="F:protein heterodimerization activity"/>
    <property type="evidence" value="ECO:0007669"/>
    <property type="project" value="InterPro"/>
</dbReference>
<dbReference type="SUPFAM" id="SSF47113">
    <property type="entry name" value="Histone-fold"/>
    <property type="match status" value="1"/>
</dbReference>
<name>G0NLX5_CAEBE</name>
<evidence type="ECO:0000256" key="1">
    <source>
        <dbReference type="ARBA" id="ARBA00004123"/>
    </source>
</evidence>
<dbReference type="Proteomes" id="UP000008068">
    <property type="component" value="Unassembled WGS sequence"/>
</dbReference>
<proteinExistence type="inferred from homology"/>
<dbReference type="GO" id="GO:0003713">
    <property type="term" value="F:transcription coactivator activity"/>
    <property type="evidence" value="ECO:0007669"/>
    <property type="project" value="TreeGrafter"/>
</dbReference>
<feature type="region of interest" description="Disordered" evidence="6">
    <location>
        <begin position="807"/>
        <end position="829"/>
    </location>
</feature>
<dbReference type="eggNOG" id="KOG2549">
    <property type="taxonomic scope" value="Eukaryota"/>
</dbReference>
<feature type="domain" description="TAF6 C-terminal HEAT repeat" evidence="7">
    <location>
        <begin position="273"/>
        <end position="489"/>
    </location>
</feature>
<dbReference type="InterPro" id="IPR046344">
    <property type="entry name" value="TAF6_C_sf"/>
</dbReference>
<gene>
    <name evidence="8" type="ORF">CAEBREN_26402</name>
</gene>
<dbReference type="HOGENOM" id="CLU_342026_0_0_1"/>
<evidence type="ECO:0000256" key="3">
    <source>
        <dbReference type="ARBA" id="ARBA00023015"/>
    </source>
</evidence>
<dbReference type="AlphaFoldDB" id="G0NLX5"/>
<keyword evidence="9" id="KW-1185">Reference proteome</keyword>
<dbReference type="Gene3D" id="1.25.40.770">
    <property type="entry name" value="TAF6, C-terminal HEAT repeat domain"/>
    <property type="match status" value="1"/>
</dbReference>
<keyword evidence="4" id="KW-0804">Transcription</keyword>
<evidence type="ECO:0000256" key="5">
    <source>
        <dbReference type="ARBA" id="ARBA00023242"/>
    </source>
</evidence>
<dbReference type="EMBL" id="GL379908">
    <property type="protein sequence ID" value="EGT33921.1"/>
    <property type="molecule type" value="Genomic_DNA"/>
</dbReference>
<dbReference type="InterPro" id="IPR011442">
    <property type="entry name" value="TAF6_C"/>
</dbReference>
<reference evidence="9" key="1">
    <citation type="submission" date="2011-07" db="EMBL/GenBank/DDBJ databases">
        <authorList>
            <consortium name="Caenorhabditis brenneri Sequencing and Analysis Consortium"/>
            <person name="Wilson R.K."/>
        </authorList>
    </citation>
    <scope>NUCLEOTIDE SEQUENCE [LARGE SCALE GENOMIC DNA]</scope>
    <source>
        <strain evidence="9">PB2801</strain>
    </source>
</reference>
<evidence type="ECO:0000256" key="4">
    <source>
        <dbReference type="ARBA" id="ARBA00023163"/>
    </source>
</evidence>
<dbReference type="InterPro" id="IPR037796">
    <property type="entry name" value="TAF6"/>
</dbReference>
<dbReference type="GO" id="GO:0005669">
    <property type="term" value="C:transcription factor TFIID complex"/>
    <property type="evidence" value="ECO:0007669"/>
    <property type="project" value="InterPro"/>
</dbReference>
<accession>G0NLX5</accession>